<dbReference type="SUPFAM" id="SSF51905">
    <property type="entry name" value="FAD/NAD(P)-binding domain"/>
    <property type="match status" value="1"/>
</dbReference>
<evidence type="ECO:0000256" key="3">
    <source>
        <dbReference type="ARBA" id="ARBA00011048"/>
    </source>
</evidence>
<feature type="domain" description="FAD/NAD(P)-binding" evidence="11">
    <location>
        <begin position="431"/>
        <end position="668"/>
    </location>
</feature>
<evidence type="ECO:0000313" key="12">
    <source>
        <dbReference type="EMBL" id="TDC95439.1"/>
    </source>
</evidence>
<keyword evidence="5" id="KW-0288">FMN</keyword>
<keyword evidence="9" id="KW-0411">Iron-sulfur</keyword>
<evidence type="ECO:0000256" key="8">
    <source>
        <dbReference type="ARBA" id="ARBA00023004"/>
    </source>
</evidence>
<dbReference type="GO" id="GO:0010181">
    <property type="term" value="F:FMN binding"/>
    <property type="evidence" value="ECO:0007669"/>
    <property type="project" value="InterPro"/>
</dbReference>
<keyword evidence="4" id="KW-0285">Flavoprotein</keyword>
<dbReference type="OrthoDB" id="3169239at2"/>
<dbReference type="RefSeq" id="WP_132619854.1">
    <property type="nucleotide sequence ID" value="NZ_SMKV01000004.1"/>
</dbReference>
<evidence type="ECO:0000313" key="13">
    <source>
        <dbReference type="Proteomes" id="UP000294744"/>
    </source>
</evidence>
<dbReference type="InterPro" id="IPR001155">
    <property type="entry name" value="OxRdtase_FMN_N"/>
</dbReference>
<dbReference type="CDD" id="cd04734">
    <property type="entry name" value="OYE_like_3_FMN"/>
    <property type="match status" value="1"/>
</dbReference>
<comment type="similarity">
    <text evidence="3">In the N-terminal section; belongs to the NADH:flavin oxidoreductase/NADH oxidase family.</text>
</comment>
<evidence type="ECO:0000259" key="10">
    <source>
        <dbReference type="Pfam" id="PF00724"/>
    </source>
</evidence>
<reference evidence="12 13" key="1">
    <citation type="submission" date="2019-03" db="EMBL/GenBank/DDBJ databases">
        <title>Draft genome sequences of novel Actinobacteria.</title>
        <authorList>
            <person name="Sahin N."/>
            <person name="Ay H."/>
            <person name="Saygin H."/>
        </authorList>
    </citation>
    <scope>NUCLEOTIDE SEQUENCE [LARGE SCALE GENOMIC DNA]</scope>
    <source>
        <strain evidence="12 13">16K404</strain>
    </source>
</reference>
<evidence type="ECO:0000256" key="4">
    <source>
        <dbReference type="ARBA" id="ARBA00022630"/>
    </source>
</evidence>
<dbReference type="PRINTS" id="PR00411">
    <property type="entry name" value="PNDRDTASEI"/>
</dbReference>
<dbReference type="Proteomes" id="UP000294744">
    <property type="component" value="Unassembled WGS sequence"/>
</dbReference>
<sequence length="724" mass="77775">MSEDGTASGCECFAPHHEGGAGHKHHSLLFGGQVSRDSLDGARAGGSVDPLLEPFQLKHLRLRNRIVSTSHESAYAEDGKPKLRYQLYHEEKAKGGMALTMIGGSANVAIDSPSSFGQLSIADDTIIPYLRQIADRVHSHGGAIMSQITHMGRRTTWDTADWLPTVSSSPLREQAHRSFPKAMEEFDIRRAVRAYADAARRCKEGGLDGVEISAHGGHLIEQFWSPRMNRRTDRYGGSFDNRVRFAFEVFEAVRAEVGDDYIVGIRMSAEEPEGGVTPQDAIAIGQRLAASGLVDFISVSVGSATTDVELAQQIAPLGSPLGEHLPRVKAFKQKVGLPIIHAGRIADLPTARHALQEGCLDLVGMVRAHIADPHIVRKLEAGEEDRIRPCVGASYCINRIYIGRDGLCLHNPATGREELIPHVAPAAENSKKVVVVGGGPAGLEAARVCAESGHDVTLLEAADQIGGQVQLAARANDRQKELLSIVNWLESEARRLGVTVRRGSYADADDVLALAPDVVINATGGLPAAPELAAGGELTVSTWDVLSGEVAPGRRVLVFDDHGGDQALSTAERLIEAGSAVEIVTPDRVVGHEVKGVLYPAYLEAFYRAGARLTPDHTLREVRRGDDGLVAVIGNDYTSETSERVVDQVVVEHGTVPNDEVYLELKDASANLGEVDLDALAAGAPQQLVNNPDGTYRLYRIGDAVASRNIHAAMYDARRIALSI</sequence>
<comment type="cofactor">
    <cofactor evidence="2">
        <name>[4Fe-4S] cluster</name>
        <dbReference type="ChEBI" id="CHEBI:49883"/>
    </cofactor>
</comment>
<dbReference type="SUPFAM" id="SSF51395">
    <property type="entry name" value="FMN-linked oxidoreductases"/>
    <property type="match status" value="1"/>
</dbReference>
<dbReference type="Gene3D" id="3.50.50.60">
    <property type="entry name" value="FAD/NAD(P)-binding domain"/>
    <property type="match status" value="1"/>
</dbReference>
<feature type="domain" description="NADH:flavin oxidoreductase/NADH oxidase N-terminal" evidence="10">
    <location>
        <begin position="51"/>
        <end position="384"/>
    </location>
</feature>
<accession>A0A4R4V7S4</accession>
<dbReference type="PANTHER" id="PTHR42917">
    <property type="entry name" value="2,4-DIENOYL-COA REDUCTASE"/>
    <property type="match status" value="1"/>
</dbReference>
<gene>
    <name evidence="12" type="ORF">E1161_04475</name>
</gene>
<keyword evidence="6" id="KW-0479">Metal-binding</keyword>
<dbReference type="PANTHER" id="PTHR42917:SF2">
    <property type="entry name" value="2,4-DIENOYL-COA REDUCTASE [(2E)-ENOYL-COA-PRODUCING]"/>
    <property type="match status" value="1"/>
</dbReference>
<dbReference type="EMBL" id="SMKV01000004">
    <property type="protein sequence ID" value="TDC95439.1"/>
    <property type="molecule type" value="Genomic_DNA"/>
</dbReference>
<comment type="cofactor">
    <cofactor evidence="1">
        <name>FMN</name>
        <dbReference type="ChEBI" id="CHEBI:58210"/>
    </cofactor>
</comment>
<evidence type="ECO:0000259" key="11">
    <source>
        <dbReference type="Pfam" id="PF07992"/>
    </source>
</evidence>
<keyword evidence="8" id="KW-0408">Iron</keyword>
<dbReference type="InterPro" id="IPR023753">
    <property type="entry name" value="FAD/NAD-binding_dom"/>
</dbReference>
<evidence type="ECO:0000256" key="7">
    <source>
        <dbReference type="ARBA" id="ARBA00023002"/>
    </source>
</evidence>
<dbReference type="InterPro" id="IPR013785">
    <property type="entry name" value="Aldolase_TIM"/>
</dbReference>
<dbReference type="GO" id="GO:0016491">
    <property type="term" value="F:oxidoreductase activity"/>
    <property type="evidence" value="ECO:0007669"/>
    <property type="project" value="UniProtKB-KW"/>
</dbReference>
<dbReference type="Gene3D" id="3.20.20.70">
    <property type="entry name" value="Aldolase class I"/>
    <property type="match status" value="1"/>
</dbReference>
<dbReference type="GO" id="GO:0051536">
    <property type="term" value="F:iron-sulfur cluster binding"/>
    <property type="evidence" value="ECO:0007669"/>
    <property type="project" value="UniProtKB-KW"/>
</dbReference>
<evidence type="ECO:0000256" key="9">
    <source>
        <dbReference type="ARBA" id="ARBA00023014"/>
    </source>
</evidence>
<proteinExistence type="inferred from homology"/>
<dbReference type="PRINTS" id="PR00368">
    <property type="entry name" value="FADPNR"/>
</dbReference>
<name>A0A4R4V7S4_9PSEU</name>
<dbReference type="Pfam" id="PF07992">
    <property type="entry name" value="Pyr_redox_2"/>
    <property type="match status" value="1"/>
</dbReference>
<evidence type="ECO:0000256" key="5">
    <source>
        <dbReference type="ARBA" id="ARBA00022643"/>
    </source>
</evidence>
<keyword evidence="13" id="KW-1185">Reference proteome</keyword>
<dbReference type="AlphaFoldDB" id="A0A4R4V7S4"/>
<dbReference type="GO" id="GO:0046872">
    <property type="term" value="F:metal ion binding"/>
    <property type="evidence" value="ECO:0007669"/>
    <property type="project" value="UniProtKB-KW"/>
</dbReference>
<keyword evidence="7" id="KW-0560">Oxidoreductase</keyword>
<dbReference type="Pfam" id="PF00724">
    <property type="entry name" value="Oxidored_FMN"/>
    <property type="match status" value="1"/>
</dbReference>
<evidence type="ECO:0000256" key="2">
    <source>
        <dbReference type="ARBA" id="ARBA00001966"/>
    </source>
</evidence>
<dbReference type="Gene3D" id="3.40.50.720">
    <property type="entry name" value="NAD(P)-binding Rossmann-like Domain"/>
    <property type="match status" value="1"/>
</dbReference>
<organism evidence="12 13">
    <name type="scientific">Saccharopolyspora aridisoli</name>
    <dbReference type="NCBI Taxonomy" id="2530385"/>
    <lineage>
        <taxon>Bacteria</taxon>
        <taxon>Bacillati</taxon>
        <taxon>Actinomycetota</taxon>
        <taxon>Actinomycetes</taxon>
        <taxon>Pseudonocardiales</taxon>
        <taxon>Pseudonocardiaceae</taxon>
        <taxon>Saccharopolyspora</taxon>
    </lineage>
</organism>
<comment type="caution">
    <text evidence="12">The sequence shown here is derived from an EMBL/GenBank/DDBJ whole genome shotgun (WGS) entry which is preliminary data.</text>
</comment>
<dbReference type="InterPro" id="IPR036188">
    <property type="entry name" value="FAD/NAD-bd_sf"/>
</dbReference>
<evidence type="ECO:0000256" key="6">
    <source>
        <dbReference type="ARBA" id="ARBA00022723"/>
    </source>
</evidence>
<evidence type="ECO:0000256" key="1">
    <source>
        <dbReference type="ARBA" id="ARBA00001917"/>
    </source>
</evidence>
<protein>
    <submittedName>
        <fullName evidence="12">FAD-dependent oxidoreductase</fullName>
    </submittedName>
</protein>
<dbReference type="InterPro" id="IPR051793">
    <property type="entry name" value="NADH:flavin_oxidoreductase"/>
</dbReference>